<evidence type="ECO:0000313" key="3">
    <source>
        <dbReference type="RefSeq" id="XP_052109345.1"/>
    </source>
</evidence>
<reference evidence="2" key="1">
    <citation type="journal article" date="2016" name="Nat. Genet.">
        <title>The genome sequences of Arachis duranensis and Arachis ipaensis, the diploid ancestors of cultivated peanut.</title>
        <authorList>
            <person name="Bertioli D.J."/>
            <person name="Cannon S.B."/>
            <person name="Froenicke L."/>
            <person name="Huang G."/>
            <person name="Farmer A.D."/>
            <person name="Cannon E.K."/>
            <person name="Liu X."/>
            <person name="Gao D."/>
            <person name="Clevenger J."/>
            <person name="Dash S."/>
            <person name="Ren L."/>
            <person name="Moretzsohn M.C."/>
            <person name="Shirasawa K."/>
            <person name="Huang W."/>
            <person name="Vidigal B."/>
            <person name="Abernathy B."/>
            <person name="Chu Y."/>
            <person name="Niederhuth C.E."/>
            <person name="Umale P."/>
            <person name="Araujo A.C."/>
            <person name="Kozik A."/>
            <person name="Kim K.D."/>
            <person name="Burow M.D."/>
            <person name="Varshney R.K."/>
            <person name="Wang X."/>
            <person name="Zhang X."/>
            <person name="Barkley N."/>
            <person name="Guimaraes P.M."/>
            <person name="Isobe S."/>
            <person name="Guo B."/>
            <person name="Liao B."/>
            <person name="Stalker H.T."/>
            <person name="Schmitz R.J."/>
            <person name="Scheffler B.E."/>
            <person name="Leal-Bertioli S.C."/>
            <person name="Xun X."/>
            <person name="Jackson S.A."/>
            <person name="Michelmore R."/>
            <person name="Ozias-Akins P."/>
        </authorList>
    </citation>
    <scope>NUCLEOTIDE SEQUENCE [LARGE SCALE GENOMIC DNA]</scope>
    <source>
        <strain evidence="2">cv. V14167</strain>
    </source>
</reference>
<evidence type="ECO:0000256" key="1">
    <source>
        <dbReference type="SAM" id="Phobius"/>
    </source>
</evidence>
<proteinExistence type="predicted"/>
<keyword evidence="1" id="KW-0472">Membrane</keyword>
<dbReference type="AlphaFoldDB" id="A0A9C6T8U0"/>
<keyword evidence="2" id="KW-1185">Reference proteome</keyword>
<reference evidence="3" key="2">
    <citation type="submission" date="2025-08" db="UniProtKB">
        <authorList>
            <consortium name="RefSeq"/>
        </authorList>
    </citation>
    <scope>IDENTIFICATION</scope>
    <source>
        <tissue evidence="3">Whole plant</tissue>
    </source>
</reference>
<protein>
    <submittedName>
        <fullName evidence="3">Uncharacterized protein LOC110274861</fullName>
    </submittedName>
</protein>
<name>A0A9C6T8U0_ARADU</name>
<dbReference type="RefSeq" id="XP_052109345.1">
    <property type="nucleotide sequence ID" value="XM_052253385.1"/>
</dbReference>
<accession>A0A9C6T8U0</accession>
<dbReference type="GeneID" id="110274861"/>
<sequence length="342" mass="38452">MAEFTELFPMGKQLDELKYVYQYIFTINFQSILVVCVIVTLFFFIFYQIFHGMFFWFLELRLNNELLDLEGANYLTSGAAPSNNHVTLFQVLLHTNSWNMADILEEGDFDKERGPKLRALMKLPPLVRYGMHDSWLKKKLTCPVCRSCIVSRAKGNPNHRGTDLTPILPRASTLTLTSHLSPLTFSASTLTLRPATATSVQPPLPSQLPTLNSHRLLPHFPSFAQQTSQTSFPPSRSHRSIVKASIAQPLSCRASSVPLRSCPFSGVCSVPSRGPSLEDYSLEFPSSHVCLEVAGCWLLSCPTVLFLFNHLHCISKLHLPLSLPLPVLFEFQNMLQPKFLLG</sequence>
<feature type="transmembrane region" description="Helical" evidence="1">
    <location>
        <begin position="20"/>
        <end position="47"/>
    </location>
</feature>
<keyword evidence="1" id="KW-0812">Transmembrane</keyword>
<keyword evidence="1" id="KW-1133">Transmembrane helix</keyword>
<dbReference type="KEGG" id="adu:110274861"/>
<organism evidence="2 3">
    <name type="scientific">Arachis duranensis</name>
    <name type="common">Wild peanut</name>
    <dbReference type="NCBI Taxonomy" id="130453"/>
    <lineage>
        <taxon>Eukaryota</taxon>
        <taxon>Viridiplantae</taxon>
        <taxon>Streptophyta</taxon>
        <taxon>Embryophyta</taxon>
        <taxon>Tracheophyta</taxon>
        <taxon>Spermatophyta</taxon>
        <taxon>Magnoliopsida</taxon>
        <taxon>eudicotyledons</taxon>
        <taxon>Gunneridae</taxon>
        <taxon>Pentapetalae</taxon>
        <taxon>rosids</taxon>
        <taxon>fabids</taxon>
        <taxon>Fabales</taxon>
        <taxon>Fabaceae</taxon>
        <taxon>Papilionoideae</taxon>
        <taxon>50 kb inversion clade</taxon>
        <taxon>dalbergioids sensu lato</taxon>
        <taxon>Dalbergieae</taxon>
        <taxon>Pterocarpus clade</taxon>
        <taxon>Arachis</taxon>
    </lineage>
</organism>
<evidence type="ECO:0000313" key="2">
    <source>
        <dbReference type="Proteomes" id="UP000515211"/>
    </source>
</evidence>
<dbReference type="Proteomes" id="UP000515211">
    <property type="component" value="Chromosome 8"/>
</dbReference>
<gene>
    <name evidence="3" type="primary">LOC110274861</name>
</gene>